<reference evidence="3 4" key="1">
    <citation type="journal article" date="2015" name="Genome Announc.">
        <title>Expanding the biotechnology potential of lactobacilli through comparative genomics of 213 strains and associated genera.</title>
        <authorList>
            <person name="Sun Z."/>
            <person name="Harris H.M."/>
            <person name="McCann A."/>
            <person name="Guo C."/>
            <person name="Argimon S."/>
            <person name="Zhang W."/>
            <person name="Yang X."/>
            <person name="Jeffery I.B."/>
            <person name="Cooney J.C."/>
            <person name="Kagawa T.F."/>
            <person name="Liu W."/>
            <person name="Song Y."/>
            <person name="Salvetti E."/>
            <person name="Wrobel A."/>
            <person name="Rasinkangas P."/>
            <person name="Parkhill J."/>
            <person name="Rea M.C."/>
            <person name="O'Sullivan O."/>
            <person name="Ritari J."/>
            <person name="Douillard F.P."/>
            <person name="Paul Ross R."/>
            <person name="Yang R."/>
            <person name="Briner A.E."/>
            <person name="Felis G.E."/>
            <person name="de Vos W.M."/>
            <person name="Barrangou R."/>
            <person name="Klaenhammer T.R."/>
            <person name="Caufield P.W."/>
            <person name="Cui Y."/>
            <person name="Zhang H."/>
            <person name="O'Toole P.W."/>
        </authorList>
    </citation>
    <scope>NUCLEOTIDE SEQUENCE [LARGE SCALE GENOMIC DNA]</scope>
    <source>
        <strain evidence="3 4">DSM 19284</strain>
    </source>
</reference>
<name>A0A0R1LVJ7_9LACO</name>
<keyword evidence="4" id="KW-1185">Reference proteome</keyword>
<dbReference type="STRING" id="1293597.FC20_GL000218"/>
<evidence type="ECO:0000259" key="1">
    <source>
        <dbReference type="Pfam" id="PF04233"/>
    </source>
</evidence>
<dbReference type="Pfam" id="PF04233">
    <property type="entry name" value="Phage_Mu_F"/>
    <property type="match status" value="1"/>
</dbReference>
<dbReference type="eggNOG" id="COG2369">
    <property type="taxonomic scope" value="Bacteria"/>
</dbReference>
<sequence length="196" mass="22847">MFNSKRLIRTEAAHLANQAKIDRWKAREVKYYRYVAVLDNRTSRICRSLNEKIFEVAKAQIGKNFPPMHPFCRSVASIFQLIMKIGSQNKHIRGTKEYNDVVKAAHNPDSKRYGMLPSYFTISLEEIAEIVYRESSPEKISQRFFYIDAGKKIGMYSWAKNNKFYTTSRIKVHMAKDGRYHCVPAQPKDWNGDKNG</sequence>
<dbReference type="AlphaFoldDB" id="A0A0R1LVJ7"/>
<dbReference type="Proteomes" id="UP000051074">
    <property type="component" value="Unassembled WGS sequence"/>
</dbReference>
<evidence type="ECO:0000313" key="3">
    <source>
        <dbReference type="EMBL" id="KRK96306.1"/>
    </source>
</evidence>
<gene>
    <name evidence="3" type="ORF">FC20_GL000218</name>
</gene>
<protein>
    <recommendedName>
        <fullName evidence="5">Phage head morphogenesis domain-containing protein</fullName>
    </recommendedName>
</protein>
<evidence type="ECO:0000313" key="4">
    <source>
        <dbReference type="Proteomes" id="UP000051074"/>
    </source>
</evidence>
<comment type="caution">
    <text evidence="3">The sequence shown here is derived from an EMBL/GenBank/DDBJ whole genome shotgun (WGS) entry which is preliminary data.</text>
</comment>
<proteinExistence type="predicted"/>
<accession>A0A0R1LVJ7</accession>
<dbReference type="PATRIC" id="fig|1293597.4.peg.239"/>
<dbReference type="InterPro" id="IPR029100">
    <property type="entry name" value="Ntox50"/>
</dbReference>
<dbReference type="NCBIfam" id="TIGR01641">
    <property type="entry name" value="phageSPP1_gp7"/>
    <property type="match status" value="1"/>
</dbReference>
<evidence type="ECO:0000259" key="2">
    <source>
        <dbReference type="Pfam" id="PF15542"/>
    </source>
</evidence>
<dbReference type="EMBL" id="AZDU01000117">
    <property type="protein sequence ID" value="KRK96306.1"/>
    <property type="molecule type" value="Genomic_DNA"/>
</dbReference>
<evidence type="ECO:0008006" key="5">
    <source>
        <dbReference type="Google" id="ProtNLM"/>
    </source>
</evidence>
<feature type="domain" description="Bacterial toxin 50" evidence="2">
    <location>
        <begin position="85"/>
        <end position="184"/>
    </location>
</feature>
<dbReference type="InterPro" id="IPR006528">
    <property type="entry name" value="Phage_head_morphogenesis_dom"/>
</dbReference>
<organism evidence="3 4">
    <name type="scientific">Lactobacillus equicursoris DSM 19284 = JCM 14600 = CIP 110162</name>
    <dbReference type="NCBI Taxonomy" id="1293597"/>
    <lineage>
        <taxon>Bacteria</taxon>
        <taxon>Bacillati</taxon>
        <taxon>Bacillota</taxon>
        <taxon>Bacilli</taxon>
        <taxon>Lactobacillales</taxon>
        <taxon>Lactobacillaceae</taxon>
        <taxon>Lactobacillus</taxon>
    </lineage>
</organism>
<feature type="domain" description="Phage head morphogenesis" evidence="1">
    <location>
        <begin position="5"/>
        <end position="76"/>
    </location>
</feature>
<dbReference type="Pfam" id="PF15542">
    <property type="entry name" value="Ntox50"/>
    <property type="match status" value="1"/>
</dbReference>